<evidence type="ECO:0000256" key="5">
    <source>
        <dbReference type="PIRNR" id="PIRNR006439"/>
    </source>
</evidence>
<dbReference type="FunFam" id="3.40.50.970:FF:000039">
    <property type="entry name" value="Indolepyruvate oxidoreductase subunit IorA"/>
    <property type="match status" value="1"/>
</dbReference>
<evidence type="ECO:0000259" key="7">
    <source>
        <dbReference type="PROSITE" id="PS51379"/>
    </source>
</evidence>
<dbReference type="CDD" id="cd07034">
    <property type="entry name" value="TPP_PYR_PFOR_IOR-alpha_like"/>
    <property type="match status" value="1"/>
</dbReference>
<feature type="binding site" evidence="6">
    <location>
        <position position="577"/>
    </location>
    <ligand>
        <name>[4Fe-4S] cluster</name>
        <dbReference type="ChEBI" id="CHEBI:49883"/>
        <label>1</label>
    </ligand>
</feature>
<dbReference type="PROSITE" id="PS51379">
    <property type="entry name" value="4FE4S_FER_2"/>
    <property type="match status" value="2"/>
</dbReference>
<dbReference type="Pfam" id="PF02775">
    <property type="entry name" value="TPP_enzyme_C"/>
    <property type="match status" value="1"/>
</dbReference>
<keyword evidence="4 5" id="KW-0411">Iron-sulfur</keyword>
<dbReference type="GO" id="GO:0051539">
    <property type="term" value="F:4 iron, 4 sulfur cluster binding"/>
    <property type="evidence" value="ECO:0007669"/>
    <property type="project" value="UniProtKB-UniRule"/>
</dbReference>
<feature type="binding site" evidence="6">
    <location>
        <position position="542"/>
    </location>
    <ligand>
        <name>[4Fe-4S] cluster</name>
        <dbReference type="ChEBI" id="CHEBI:49883"/>
        <label>1</label>
    </ligand>
</feature>
<dbReference type="EC" id="1.2.7.8" evidence="5"/>
<dbReference type="PANTHER" id="PTHR43710:SF5">
    <property type="entry name" value="INDOLEPYRUVATE FERREDOXIN OXIDOREDUCTASE ALPHA SUBUNIT"/>
    <property type="match status" value="1"/>
</dbReference>
<dbReference type="InterPro" id="IPR045025">
    <property type="entry name" value="HACL1-like"/>
</dbReference>
<reference evidence="8 9" key="1">
    <citation type="submission" date="2020-06" db="EMBL/GenBank/DDBJ databases">
        <authorList>
            <person name="Criscuolo A."/>
        </authorList>
    </citation>
    <scope>NUCLEOTIDE SEQUENCE [LARGE SCALE GENOMIC DNA]</scope>
    <source>
        <strain evidence="8">1804121828</strain>
    </source>
</reference>
<keyword evidence="2 5" id="KW-0560">Oxidoreductase</keyword>
<keyword evidence="9" id="KW-1185">Reference proteome</keyword>
<dbReference type="PIRSF" id="PIRSF006439">
    <property type="entry name" value="Indolepyruvate_ferr_oxidored"/>
    <property type="match status" value="1"/>
</dbReference>
<keyword evidence="5 6" id="KW-0004">4Fe-4S</keyword>
<dbReference type="InterPro" id="IPR011766">
    <property type="entry name" value="TPP_enzyme_TPP-bd"/>
</dbReference>
<keyword evidence="5" id="KW-0249">Electron transport</keyword>
<keyword evidence="3 5" id="KW-0408">Iron</keyword>
<dbReference type="InterPro" id="IPR029061">
    <property type="entry name" value="THDP-binding"/>
</dbReference>
<dbReference type="Pfam" id="PF01855">
    <property type="entry name" value="POR_N"/>
    <property type="match status" value="1"/>
</dbReference>
<evidence type="ECO:0000256" key="1">
    <source>
        <dbReference type="ARBA" id="ARBA00022723"/>
    </source>
</evidence>
<dbReference type="EMBL" id="CAIJCS010000016">
    <property type="protein sequence ID" value="CAC9928725.1"/>
    <property type="molecule type" value="Genomic_DNA"/>
</dbReference>
<dbReference type="InterPro" id="IPR017721">
    <property type="entry name" value="IorA"/>
</dbReference>
<feature type="binding site" evidence="6">
    <location>
        <position position="545"/>
    </location>
    <ligand>
        <name>[4Fe-4S] cluster</name>
        <dbReference type="ChEBI" id="CHEBI:49883"/>
        <label>1</label>
    </ligand>
</feature>
<feature type="binding site" evidence="6">
    <location>
        <position position="570"/>
    </location>
    <ligand>
        <name>[4Fe-4S] cluster</name>
        <dbReference type="ChEBI" id="CHEBI:49883"/>
        <label>2</label>
    </ligand>
</feature>
<dbReference type="PANTHER" id="PTHR43710">
    <property type="entry name" value="2-HYDROXYACYL-COA LYASE"/>
    <property type="match status" value="1"/>
</dbReference>
<feature type="domain" description="4Fe-4S ferredoxin-type" evidence="7">
    <location>
        <begin position="558"/>
        <end position="587"/>
    </location>
</feature>
<dbReference type="PROSITE" id="PS00198">
    <property type="entry name" value="4FE4S_FER_1"/>
    <property type="match status" value="1"/>
</dbReference>
<organism evidence="8 9">
    <name type="scientific">Aedoeadaptatus nemausensis</name>
    <dbReference type="NCBI Taxonomy" id="2582829"/>
    <lineage>
        <taxon>Bacteria</taxon>
        <taxon>Bacillati</taxon>
        <taxon>Bacillota</taxon>
        <taxon>Tissierellia</taxon>
        <taxon>Tissierellales</taxon>
        <taxon>Peptoniphilaceae</taxon>
        <taxon>Aedoeadaptatus</taxon>
    </lineage>
</organism>
<evidence type="ECO:0000313" key="9">
    <source>
        <dbReference type="Proteomes" id="UP000586454"/>
    </source>
</evidence>
<dbReference type="CDD" id="cd02008">
    <property type="entry name" value="TPP_IOR_alpha"/>
    <property type="match status" value="1"/>
</dbReference>
<dbReference type="InterPro" id="IPR017896">
    <property type="entry name" value="4Fe4S_Fe-S-bd"/>
</dbReference>
<feature type="binding site" evidence="6">
    <location>
        <position position="567"/>
    </location>
    <ligand>
        <name>[4Fe-4S] cluster</name>
        <dbReference type="ChEBI" id="CHEBI:49883"/>
        <label>2</label>
    </ligand>
</feature>
<name>A0A6V6Y1M8_9FIRM</name>
<evidence type="ECO:0000256" key="6">
    <source>
        <dbReference type="PIRSR" id="PIRSR006439-50"/>
    </source>
</evidence>
<comment type="caution">
    <text evidence="8">The sequence shown here is derived from an EMBL/GenBank/DDBJ whole genome shotgun (WGS) entry which is preliminary data.</text>
</comment>
<feature type="binding site" evidence="6">
    <location>
        <position position="539"/>
    </location>
    <ligand>
        <name>[4Fe-4S] cluster</name>
        <dbReference type="ChEBI" id="CHEBI:49883"/>
        <label>1</label>
    </ligand>
</feature>
<accession>A0A6V6Y1M8</accession>
<dbReference type="AlphaFoldDB" id="A0A6V6Y1M8"/>
<gene>
    <name evidence="8" type="ORF">PEPNEM18_00760</name>
</gene>
<dbReference type="SUPFAM" id="SSF54862">
    <property type="entry name" value="4Fe-4S ferredoxins"/>
    <property type="match status" value="1"/>
</dbReference>
<sequence>MKSLLTGNEAIARGVYEAGVKLAAAYPGTPSTEILEELAQHKDVMHVEWSPNEKVGVEVGLGSSIAGIRSFGAMKHVGVNVAADPIFTSAYTGVNAGYVFVGADDPNMFSSQNEQDNRHYAEHAKLPMIEPGDSQECLDFVKKAYEISEEFKIPVFVRTVTRVAHSKSLVEIGEREEVSVIEYKKDPSRFVATPGNAYKNHPILEQKLKDLEEYSYSSDLNKVEINGSEVGVITSSIAYYYAKDAFSEDTSFLKLGMTFPISEKLVKEFAEKVDKIYIIEELDPYLEKHIKAMGIDCIGKEIIPLCYELNAEIIKEAVFGEKVENKKLDIQPASRPPALCPGCPHRGFFYSIGKLNKKNKGKFVVSGDIGCYTLGAAPPLAMMDSCICMGSGFSVGAGMAHAFEISGQDKKVFGVLGDSTFFHSGMTGAVEIMYNNANMIPVVLDNHITAMTGHQDNPSTGYNLEGEVAEVVSIENVLKAIGFKNVILVDPQHLHKMEAALEEALDAEERTAIIARRACVLIKRNRKKFGRCQVDRETCIGCKSCLGVGCPAVSFVDGKSSIDETLCVGCTVCAQVCPVQAIRRVKEDK</sequence>
<dbReference type="Gene3D" id="3.30.70.20">
    <property type="match status" value="1"/>
</dbReference>
<dbReference type="RefSeq" id="WP_180499408.1">
    <property type="nucleotide sequence ID" value="NZ_CAIJCS010000016.1"/>
</dbReference>
<comment type="cofactor">
    <cofactor evidence="5 6">
        <name>[4Fe-4S] cluster</name>
        <dbReference type="ChEBI" id="CHEBI:49883"/>
    </cofactor>
    <text evidence="5 6">Binds 2 [4Fe-4S] clusters. In this family the first cluster has a non-standard and varying [4Fe-4S] binding motif CX(2)CX(2)CX(4-5)CP.</text>
</comment>
<feature type="binding site" evidence="6">
    <location>
        <position position="573"/>
    </location>
    <ligand>
        <name>[4Fe-4S] cluster</name>
        <dbReference type="ChEBI" id="CHEBI:49883"/>
        <label>2</label>
    </ligand>
</feature>
<dbReference type="SUPFAM" id="SSF52518">
    <property type="entry name" value="Thiamin diphosphate-binding fold (THDP-binding)"/>
    <property type="match status" value="2"/>
</dbReference>
<feature type="domain" description="4Fe-4S ferredoxin-type" evidence="7">
    <location>
        <begin position="530"/>
        <end position="551"/>
    </location>
</feature>
<keyword evidence="1 5" id="KW-0479">Metal-binding</keyword>
<dbReference type="Pfam" id="PF00037">
    <property type="entry name" value="Fer4"/>
    <property type="match status" value="1"/>
</dbReference>
<dbReference type="NCBIfam" id="TIGR03336">
    <property type="entry name" value="IOR_alpha"/>
    <property type="match status" value="1"/>
</dbReference>
<evidence type="ECO:0000256" key="4">
    <source>
        <dbReference type="ARBA" id="ARBA00023014"/>
    </source>
</evidence>
<protein>
    <recommendedName>
        <fullName evidence="5">Indolepyruvate oxidoreductase subunit IorA</fullName>
        <shortName evidence="5">IOR</shortName>
        <ecNumber evidence="5">1.2.7.8</ecNumber>
    </recommendedName>
    <alternativeName>
        <fullName evidence="5">Indolepyruvate ferredoxin oxidoreductase subunit alpha</fullName>
    </alternativeName>
</protein>
<dbReference type="GO" id="GO:0030976">
    <property type="term" value="F:thiamine pyrophosphate binding"/>
    <property type="evidence" value="ECO:0007669"/>
    <property type="project" value="InterPro"/>
</dbReference>
<evidence type="ECO:0000313" key="8">
    <source>
        <dbReference type="EMBL" id="CAC9928725.1"/>
    </source>
</evidence>
<dbReference type="InterPro" id="IPR017900">
    <property type="entry name" value="4Fe4S_Fe_S_CS"/>
</dbReference>
<comment type="function">
    <text evidence="5">Catalyzes the ferredoxin-dependent oxidative decarboxylation of arylpyruvates.</text>
</comment>
<proteinExistence type="predicted"/>
<keyword evidence="5" id="KW-0813">Transport</keyword>
<feature type="binding site" evidence="6">
    <location>
        <position position="550"/>
    </location>
    <ligand>
        <name>[4Fe-4S] cluster</name>
        <dbReference type="ChEBI" id="CHEBI:49883"/>
        <label>2</label>
    </ligand>
</feature>
<evidence type="ECO:0000256" key="2">
    <source>
        <dbReference type="ARBA" id="ARBA00023002"/>
    </source>
</evidence>
<dbReference type="GO" id="GO:0046872">
    <property type="term" value="F:metal ion binding"/>
    <property type="evidence" value="ECO:0007669"/>
    <property type="project" value="UniProtKB-UniRule"/>
</dbReference>
<dbReference type="GO" id="GO:0043805">
    <property type="term" value="F:indolepyruvate ferredoxin oxidoreductase activity"/>
    <property type="evidence" value="ECO:0007669"/>
    <property type="project" value="UniProtKB-UniRule"/>
</dbReference>
<comment type="catalytic activity">
    <reaction evidence="5">
        <text>indole-3-pyruvate + 2 oxidized [2Fe-2S]-[ferredoxin] + CoA = (indol-3-yl)acetyl-CoA + 2 reduced [2Fe-2S]-[ferredoxin] + CO2 + H(+)</text>
        <dbReference type="Rhea" id="RHEA:12645"/>
        <dbReference type="Rhea" id="RHEA-COMP:10000"/>
        <dbReference type="Rhea" id="RHEA-COMP:10001"/>
        <dbReference type="ChEBI" id="CHEBI:15378"/>
        <dbReference type="ChEBI" id="CHEBI:16526"/>
        <dbReference type="ChEBI" id="CHEBI:17640"/>
        <dbReference type="ChEBI" id="CHEBI:33737"/>
        <dbReference type="ChEBI" id="CHEBI:33738"/>
        <dbReference type="ChEBI" id="CHEBI:57271"/>
        <dbReference type="ChEBI" id="CHEBI:57287"/>
        <dbReference type="EC" id="1.2.7.8"/>
    </reaction>
</comment>
<evidence type="ECO:0000256" key="3">
    <source>
        <dbReference type="ARBA" id="ARBA00023004"/>
    </source>
</evidence>
<dbReference type="Gene3D" id="3.40.50.970">
    <property type="match status" value="2"/>
</dbReference>
<dbReference type="InterPro" id="IPR002880">
    <property type="entry name" value="Pyrv_Fd/Flavodoxin_OxRdtase_N"/>
</dbReference>
<dbReference type="Proteomes" id="UP000586454">
    <property type="component" value="Unassembled WGS sequence"/>
</dbReference>